<protein>
    <submittedName>
        <fullName evidence="2">O-sialoglycoprotein endopeptidase (Glycoprotease)</fullName>
    </submittedName>
</protein>
<dbReference type="InterPro" id="IPR043129">
    <property type="entry name" value="ATPase_NBD"/>
</dbReference>
<feature type="domain" description="Gcp-like" evidence="1">
    <location>
        <begin position="32"/>
        <end position="75"/>
    </location>
</feature>
<proteinExistence type="predicted"/>
<dbReference type="PANTHER" id="PTHR11735">
    <property type="entry name" value="TRNA N6-ADENOSINE THREONYLCARBAMOYLTRANSFERASE"/>
    <property type="match status" value="1"/>
</dbReference>
<dbReference type="InterPro" id="IPR000905">
    <property type="entry name" value="Gcp-like_dom"/>
</dbReference>
<feature type="non-terminal residue" evidence="2">
    <location>
        <position position="198"/>
    </location>
</feature>
<keyword evidence="2" id="KW-0378">Hydrolase</keyword>
<dbReference type="PATRIC" id="fig|1618675.3.peg.462"/>
<gene>
    <name evidence="2" type="ORF">UY39_C0033G0013</name>
</gene>
<organism evidence="2 3">
    <name type="scientific">Candidatus Kaiserbacteria bacterium GW2011_GWC2_49_12</name>
    <dbReference type="NCBI Taxonomy" id="1618675"/>
    <lineage>
        <taxon>Bacteria</taxon>
        <taxon>Candidatus Kaiseribacteriota</taxon>
    </lineage>
</organism>
<dbReference type="Proteomes" id="UP000034589">
    <property type="component" value="Unassembled WGS sequence"/>
</dbReference>
<dbReference type="AlphaFoldDB" id="A0A0G1VJ91"/>
<dbReference type="GO" id="GO:0006508">
    <property type="term" value="P:proteolysis"/>
    <property type="evidence" value="ECO:0007669"/>
    <property type="project" value="UniProtKB-KW"/>
</dbReference>
<comment type="caution">
    <text evidence="2">The sequence shown here is derived from an EMBL/GenBank/DDBJ whole genome shotgun (WGS) entry which is preliminary data.</text>
</comment>
<dbReference type="SUPFAM" id="SSF53067">
    <property type="entry name" value="Actin-like ATPase domain"/>
    <property type="match status" value="2"/>
</dbReference>
<dbReference type="EMBL" id="LCPV01000033">
    <property type="protein sequence ID" value="KKW06521.1"/>
    <property type="molecule type" value="Genomic_DNA"/>
</dbReference>
<keyword evidence="2" id="KW-0645">Protease</keyword>
<dbReference type="Pfam" id="PF00814">
    <property type="entry name" value="TsaD"/>
    <property type="match status" value="2"/>
</dbReference>
<evidence type="ECO:0000313" key="3">
    <source>
        <dbReference type="Proteomes" id="UP000034589"/>
    </source>
</evidence>
<dbReference type="Gene3D" id="3.30.420.40">
    <property type="match status" value="1"/>
</dbReference>
<reference evidence="2 3" key="1">
    <citation type="journal article" date="2015" name="Nature">
        <title>rRNA introns, odd ribosomes, and small enigmatic genomes across a large radiation of phyla.</title>
        <authorList>
            <person name="Brown C.T."/>
            <person name="Hug L.A."/>
            <person name="Thomas B.C."/>
            <person name="Sharon I."/>
            <person name="Castelle C.J."/>
            <person name="Singh A."/>
            <person name="Wilkins M.J."/>
            <person name="Williams K.H."/>
            <person name="Banfield J.F."/>
        </authorList>
    </citation>
    <scope>NUCLEOTIDE SEQUENCE [LARGE SCALE GENOMIC DNA]</scope>
</reference>
<evidence type="ECO:0000259" key="1">
    <source>
        <dbReference type="Pfam" id="PF00814"/>
    </source>
</evidence>
<dbReference type="PROSITE" id="PS01016">
    <property type="entry name" value="GLYCOPROTEASE"/>
    <property type="match status" value="1"/>
</dbReference>
<feature type="domain" description="Gcp-like" evidence="1">
    <location>
        <begin position="120"/>
        <end position="169"/>
    </location>
</feature>
<dbReference type="InterPro" id="IPR017860">
    <property type="entry name" value="Peptidase_M22_CS"/>
</dbReference>
<dbReference type="GO" id="GO:0008233">
    <property type="term" value="F:peptidase activity"/>
    <property type="evidence" value="ECO:0007669"/>
    <property type="project" value="UniProtKB-KW"/>
</dbReference>
<accession>A0A0G1VJ91</accession>
<dbReference type="PANTHER" id="PTHR11735:SF6">
    <property type="entry name" value="TRNA N6-ADENOSINE THREONYLCARBAMOYLTRANSFERASE, MITOCHONDRIAL"/>
    <property type="match status" value="1"/>
</dbReference>
<sequence>MRILGIETSCDETAVCLIEAEGNLGADFTFRILGNGIASQAVAHADYGGVFPNLAKREHGRNLVPMLEIALRESGALNLRHEKGLTMSFSRLRKSLKNILAREPELFERLEPFLNEHARPDVDAIAVTVGPGLEPALWVGINFARALSLAWNLPIVAANHMEGHVVISMTEFLDSHNLSGRIDYGNEKRYIEGNIVKF</sequence>
<name>A0A0G1VJ91_9BACT</name>
<evidence type="ECO:0000313" key="2">
    <source>
        <dbReference type="EMBL" id="KKW06521.1"/>
    </source>
</evidence>